<gene>
    <name evidence="8" type="ORF">FDF74_04885</name>
</gene>
<feature type="transmembrane region" description="Helical" evidence="5">
    <location>
        <begin position="191"/>
        <end position="210"/>
    </location>
</feature>
<dbReference type="SMART" id="SM00304">
    <property type="entry name" value="HAMP"/>
    <property type="match status" value="1"/>
</dbReference>
<dbReference type="InterPro" id="IPR004090">
    <property type="entry name" value="Chemotax_Me-accpt_rcpt"/>
</dbReference>
<evidence type="ECO:0000256" key="4">
    <source>
        <dbReference type="SAM" id="Coils"/>
    </source>
</evidence>
<keyword evidence="5" id="KW-0472">Membrane</keyword>
<evidence type="ECO:0000313" key="8">
    <source>
        <dbReference type="EMBL" id="NEZ46550.1"/>
    </source>
</evidence>
<evidence type="ECO:0000259" key="6">
    <source>
        <dbReference type="PROSITE" id="PS50111"/>
    </source>
</evidence>
<dbReference type="RefSeq" id="WP_163248800.1">
    <property type="nucleotide sequence ID" value="NZ_SXDP01000002.1"/>
</dbReference>
<dbReference type="AlphaFoldDB" id="A0A6M0RA60"/>
<proteinExistence type="inferred from homology"/>
<evidence type="ECO:0000256" key="2">
    <source>
        <dbReference type="ARBA" id="ARBA00029447"/>
    </source>
</evidence>
<feature type="domain" description="HAMP" evidence="7">
    <location>
        <begin position="212"/>
        <end position="264"/>
    </location>
</feature>
<evidence type="ECO:0000259" key="7">
    <source>
        <dbReference type="PROSITE" id="PS50885"/>
    </source>
</evidence>
<dbReference type="PANTHER" id="PTHR32089">
    <property type="entry name" value="METHYL-ACCEPTING CHEMOTAXIS PROTEIN MCPB"/>
    <property type="match status" value="1"/>
</dbReference>
<dbReference type="InterPro" id="IPR004089">
    <property type="entry name" value="MCPsignal_dom"/>
</dbReference>
<comment type="caution">
    <text evidence="8">The sequence shown here is derived from an EMBL/GenBank/DDBJ whole genome shotgun (WGS) entry which is preliminary data.</text>
</comment>
<sequence length="570" mass="62567">MKSFKDMEISKKLVISFIIMAALMISIGGIGVKNMRKISKSSDNLYNDNVAGICAINRLDKNLEIIYSNTELMMYIKDTNRIQELANINKTLSEKDDKEIKNYKAAITKDEDRRLMNEMEEKLKACKIANKEYMQLVLDGKLSEAEAKFSEVTKLRHGMNNVIKKLVELNDNWAKQAIQSSKATFKSSLKLITVIIALSIIALVMCATLITKAITDPLNKIGKLANRLSQYDFSEPVAISAKNEFGQVGNALNKAQANVGDLIKNLINSSENMSTASEELSATVEEMTSKLESINSSTKEVNGGIEETSATAEELSASIQEVDSSISVLSDKALDGSNNATKIKERAAMVEKESKESAKNAEDLYFEMEKEILKDIENGKVVNDIKLMADTIASIAEQTNLLALNAAIEAARAGEAGKGFAVVAEEVRQLAEQSSVAVESVKSTIEKVQDAFKNLSQNSNELLKFMNNNVTPQFHAFVSIGSRYGKDGVFINNMSEELASMSEEITATINQVSEAVQNMAQMAQNSSENLNGIQESVNESSEAMEQVANTAQSQAEFAQNLNEIVQKFKI</sequence>
<feature type="domain" description="Methyl-accepting transducer" evidence="6">
    <location>
        <begin position="276"/>
        <end position="534"/>
    </location>
</feature>
<dbReference type="PRINTS" id="PR00260">
    <property type="entry name" value="CHEMTRNSDUCR"/>
</dbReference>
<dbReference type="PROSITE" id="PS50885">
    <property type="entry name" value="HAMP"/>
    <property type="match status" value="1"/>
</dbReference>
<keyword evidence="1 3" id="KW-0807">Transducer</keyword>
<evidence type="ECO:0000256" key="3">
    <source>
        <dbReference type="PROSITE-ProRule" id="PRU00284"/>
    </source>
</evidence>
<organism evidence="8 9">
    <name type="scientific">Clostridium niameyense</name>
    <dbReference type="NCBI Taxonomy" id="1622073"/>
    <lineage>
        <taxon>Bacteria</taxon>
        <taxon>Bacillati</taxon>
        <taxon>Bacillota</taxon>
        <taxon>Clostridia</taxon>
        <taxon>Eubacteriales</taxon>
        <taxon>Clostridiaceae</taxon>
        <taxon>Clostridium</taxon>
    </lineage>
</organism>
<dbReference type="PANTHER" id="PTHR32089:SF112">
    <property type="entry name" value="LYSOZYME-LIKE PROTEIN-RELATED"/>
    <property type="match status" value="1"/>
</dbReference>
<dbReference type="InterPro" id="IPR024478">
    <property type="entry name" value="HlyB_4HB_MCP"/>
</dbReference>
<evidence type="ECO:0000256" key="1">
    <source>
        <dbReference type="ARBA" id="ARBA00023224"/>
    </source>
</evidence>
<dbReference type="GO" id="GO:0004888">
    <property type="term" value="F:transmembrane signaling receptor activity"/>
    <property type="evidence" value="ECO:0007669"/>
    <property type="project" value="InterPro"/>
</dbReference>
<dbReference type="Gene3D" id="1.10.287.950">
    <property type="entry name" value="Methyl-accepting chemotaxis protein"/>
    <property type="match status" value="1"/>
</dbReference>
<dbReference type="Proteomes" id="UP000473885">
    <property type="component" value="Unassembled WGS sequence"/>
</dbReference>
<keyword evidence="4" id="KW-0175">Coiled coil</keyword>
<dbReference type="PROSITE" id="PS50111">
    <property type="entry name" value="CHEMOTAXIS_TRANSDUC_2"/>
    <property type="match status" value="1"/>
</dbReference>
<accession>A0A6M0RA60</accession>
<dbReference type="GO" id="GO:0006935">
    <property type="term" value="P:chemotaxis"/>
    <property type="evidence" value="ECO:0007669"/>
    <property type="project" value="InterPro"/>
</dbReference>
<dbReference type="CDD" id="cd06225">
    <property type="entry name" value="HAMP"/>
    <property type="match status" value="1"/>
</dbReference>
<name>A0A6M0RA60_9CLOT</name>
<dbReference type="InterPro" id="IPR003660">
    <property type="entry name" value="HAMP_dom"/>
</dbReference>
<dbReference type="GO" id="GO:0016020">
    <property type="term" value="C:membrane"/>
    <property type="evidence" value="ECO:0007669"/>
    <property type="project" value="InterPro"/>
</dbReference>
<dbReference type="EMBL" id="SXDP01000002">
    <property type="protein sequence ID" value="NEZ46550.1"/>
    <property type="molecule type" value="Genomic_DNA"/>
</dbReference>
<evidence type="ECO:0000256" key="5">
    <source>
        <dbReference type="SAM" id="Phobius"/>
    </source>
</evidence>
<keyword evidence="5" id="KW-1133">Transmembrane helix</keyword>
<evidence type="ECO:0000313" key="9">
    <source>
        <dbReference type="Proteomes" id="UP000473885"/>
    </source>
</evidence>
<comment type="similarity">
    <text evidence="2">Belongs to the methyl-accepting chemotaxis (MCP) protein family.</text>
</comment>
<feature type="transmembrane region" description="Helical" evidence="5">
    <location>
        <begin position="13"/>
        <end position="32"/>
    </location>
</feature>
<dbReference type="SMART" id="SM00283">
    <property type="entry name" value="MA"/>
    <property type="match status" value="1"/>
</dbReference>
<protein>
    <submittedName>
        <fullName evidence="8">Methyl-accepting chemotaxis protein</fullName>
    </submittedName>
</protein>
<keyword evidence="9" id="KW-1185">Reference proteome</keyword>
<feature type="coiled-coil region" evidence="4">
    <location>
        <begin position="109"/>
        <end position="136"/>
    </location>
</feature>
<reference evidence="8 9" key="1">
    <citation type="submission" date="2019-04" db="EMBL/GenBank/DDBJ databases">
        <title>Genome sequencing of Clostridium botulinum Groups I-IV and Clostridium butyricum.</title>
        <authorList>
            <person name="Brunt J."/>
            <person name="Van Vliet A.H.M."/>
            <person name="Stringer S.C."/>
            <person name="Carter A.T."/>
            <person name="Peck M.W."/>
        </authorList>
    </citation>
    <scope>NUCLEOTIDE SEQUENCE [LARGE SCALE GENOMIC DNA]</scope>
    <source>
        <strain evidence="8 9">IFR 18/094</strain>
    </source>
</reference>
<dbReference type="GO" id="GO:0007165">
    <property type="term" value="P:signal transduction"/>
    <property type="evidence" value="ECO:0007669"/>
    <property type="project" value="UniProtKB-KW"/>
</dbReference>
<keyword evidence="5" id="KW-0812">Transmembrane</keyword>
<dbReference type="SUPFAM" id="SSF58104">
    <property type="entry name" value="Methyl-accepting chemotaxis protein (MCP) signaling domain"/>
    <property type="match status" value="1"/>
</dbReference>
<dbReference type="Pfam" id="PF12729">
    <property type="entry name" value="4HB_MCP_1"/>
    <property type="match status" value="1"/>
</dbReference>
<dbReference type="Pfam" id="PF00015">
    <property type="entry name" value="MCPsignal"/>
    <property type="match status" value="1"/>
</dbReference>
<dbReference type="Pfam" id="PF00672">
    <property type="entry name" value="HAMP"/>
    <property type="match status" value="1"/>
</dbReference>